<comment type="caution">
    <text evidence="1">The sequence shown here is derived from an EMBL/GenBank/DDBJ whole genome shotgun (WGS) entry which is preliminary data.</text>
</comment>
<protein>
    <submittedName>
        <fullName evidence="1">Uncharacterized protein</fullName>
    </submittedName>
</protein>
<dbReference type="Proteomes" id="UP000248329">
    <property type="component" value="Unassembled WGS sequence"/>
</dbReference>
<gene>
    <name evidence="1" type="ORF">C4B59_03140</name>
</gene>
<dbReference type="EMBL" id="PQXF01000004">
    <property type="protein sequence ID" value="PXF61560.1"/>
    <property type="molecule type" value="Genomic_DNA"/>
</dbReference>
<name>A0AC61L5N6_9EURY</name>
<reference evidence="1" key="1">
    <citation type="submission" date="2018-01" db="EMBL/GenBank/DDBJ databases">
        <authorList>
            <person name="Krukenberg V."/>
        </authorList>
    </citation>
    <scope>NUCLEOTIDE SEQUENCE</scope>
    <source>
        <strain evidence="1">E20ANME2</strain>
    </source>
</reference>
<evidence type="ECO:0000313" key="1">
    <source>
        <dbReference type="EMBL" id="PXF61560.1"/>
    </source>
</evidence>
<sequence length="119" mass="13707">MNISASNLELVWGATNFAAFWHDLDDNLQSEVLTLEDGVLNEDVDDRTIHDVRTIFLFVPFTIPFPILSRMDRWEEDTNFNRLFSGKPLNRPDRPPKASDDDFFRIEFSEILTGSGNTV</sequence>
<proteinExistence type="predicted"/>
<evidence type="ECO:0000313" key="2">
    <source>
        <dbReference type="Proteomes" id="UP000248329"/>
    </source>
</evidence>
<organism evidence="1 2">
    <name type="scientific">Candidatus Methanogaster sp</name>
    <dbReference type="NCBI Taxonomy" id="3386292"/>
    <lineage>
        <taxon>Archaea</taxon>
        <taxon>Methanobacteriati</taxon>
        <taxon>Methanobacteriota</taxon>
        <taxon>Stenosarchaea group</taxon>
        <taxon>Methanomicrobia</taxon>
        <taxon>Methanosarcinales</taxon>
        <taxon>ANME-2 cluster</taxon>
        <taxon>Candidatus Methanogasteraceae</taxon>
        <taxon>Candidatus Methanogaster</taxon>
    </lineage>
</organism>
<accession>A0AC61L5N6</accession>